<feature type="chain" id="PRO_5042973286" evidence="1">
    <location>
        <begin position="26"/>
        <end position="164"/>
    </location>
</feature>
<evidence type="ECO:0000256" key="1">
    <source>
        <dbReference type="SAM" id="SignalP"/>
    </source>
</evidence>
<dbReference type="EMBL" id="JAKJXP020000081">
    <property type="protein sequence ID" value="KAK7748409.1"/>
    <property type="molecule type" value="Genomic_DNA"/>
</dbReference>
<proteinExistence type="predicted"/>
<evidence type="ECO:0000313" key="2">
    <source>
        <dbReference type="EMBL" id="KAK7748409.1"/>
    </source>
</evidence>
<dbReference type="AlphaFoldDB" id="A0AAN9URB4"/>
<reference evidence="2 3" key="1">
    <citation type="submission" date="2024-02" db="EMBL/GenBank/DDBJ databases">
        <title>De novo assembly and annotation of 12 fungi associated with fruit tree decline syndrome in Ontario, Canada.</title>
        <authorList>
            <person name="Sulman M."/>
            <person name="Ellouze W."/>
            <person name="Ilyukhin E."/>
        </authorList>
    </citation>
    <scope>NUCLEOTIDE SEQUENCE [LARGE SCALE GENOMIC DNA]</scope>
    <source>
        <strain evidence="2 3">M11/M66-122</strain>
    </source>
</reference>
<keyword evidence="1" id="KW-0732">Signal</keyword>
<comment type="caution">
    <text evidence="2">The sequence shown here is derived from an EMBL/GenBank/DDBJ whole genome shotgun (WGS) entry which is preliminary data.</text>
</comment>
<name>A0AAN9URB4_9PEZI</name>
<accession>A0AAN9URB4</accession>
<evidence type="ECO:0000313" key="3">
    <source>
        <dbReference type="Proteomes" id="UP001320420"/>
    </source>
</evidence>
<gene>
    <name evidence="2" type="ORF">SLS62_008565</name>
</gene>
<feature type="signal peptide" evidence="1">
    <location>
        <begin position="1"/>
        <end position="25"/>
    </location>
</feature>
<dbReference type="Proteomes" id="UP001320420">
    <property type="component" value="Unassembled WGS sequence"/>
</dbReference>
<keyword evidence="3" id="KW-1185">Reference proteome</keyword>
<organism evidence="2 3">
    <name type="scientific">Diatrype stigma</name>
    <dbReference type="NCBI Taxonomy" id="117547"/>
    <lineage>
        <taxon>Eukaryota</taxon>
        <taxon>Fungi</taxon>
        <taxon>Dikarya</taxon>
        <taxon>Ascomycota</taxon>
        <taxon>Pezizomycotina</taxon>
        <taxon>Sordariomycetes</taxon>
        <taxon>Xylariomycetidae</taxon>
        <taxon>Xylariales</taxon>
        <taxon>Diatrypaceae</taxon>
        <taxon>Diatrype</taxon>
    </lineage>
</organism>
<protein>
    <submittedName>
        <fullName evidence="2">Uncharacterized protein</fullName>
    </submittedName>
</protein>
<sequence>MFSSSKTGPLALSLALGLAARGALAANNLNFVFSRGGFETISGPAGNEIGHSEGFTLTLQDGTELYNTNSPNGGATCATDSGIKFGMTSSCWDGTLTFQCSSKFDGNPGSCKSWTADDIEYDGAADDDTNFIGISISVDGWCGGPIYAGPGNCTPDDDFTVIKV</sequence>